<dbReference type="Pfam" id="PF17784">
    <property type="entry name" value="Sulfotransfer_4"/>
    <property type="match status" value="1"/>
</dbReference>
<gene>
    <name evidence="2" type="ORF">AB675_1557</name>
</gene>
<dbReference type="RefSeq" id="XP_017997215.1">
    <property type="nucleotide sequence ID" value="XM_018141457.1"/>
</dbReference>
<accession>A0A0N1NXM6</accession>
<evidence type="ECO:0000313" key="2">
    <source>
        <dbReference type="EMBL" id="KPI37252.1"/>
    </source>
</evidence>
<feature type="transmembrane region" description="Helical" evidence="1">
    <location>
        <begin position="274"/>
        <end position="295"/>
    </location>
</feature>
<protein>
    <submittedName>
        <fullName evidence="2">Uncharacterized protein</fullName>
    </submittedName>
</protein>
<dbReference type="OrthoDB" id="408152at2759"/>
<dbReference type="SUPFAM" id="SSF52540">
    <property type="entry name" value="P-loop containing nucleoside triphosphate hydrolases"/>
    <property type="match status" value="1"/>
</dbReference>
<dbReference type="Proteomes" id="UP000038010">
    <property type="component" value="Unassembled WGS sequence"/>
</dbReference>
<dbReference type="PANTHER" id="PTHR36978:SF4">
    <property type="entry name" value="P-LOOP CONTAINING NUCLEOSIDE TRIPHOSPHATE HYDROLASE PROTEIN"/>
    <property type="match status" value="1"/>
</dbReference>
<keyword evidence="1" id="KW-0812">Transmembrane</keyword>
<keyword evidence="1" id="KW-1133">Transmembrane helix</keyword>
<evidence type="ECO:0000256" key="1">
    <source>
        <dbReference type="SAM" id="Phobius"/>
    </source>
</evidence>
<dbReference type="InterPro" id="IPR027417">
    <property type="entry name" value="P-loop_NTPase"/>
</dbReference>
<keyword evidence="3" id="KW-1185">Reference proteome</keyword>
<dbReference type="VEuPathDB" id="FungiDB:AB675_1557"/>
<dbReference type="EMBL" id="LFJN01000025">
    <property type="protein sequence ID" value="KPI37252.1"/>
    <property type="molecule type" value="Genomic_DNA"/>
</dbReference>
<evidence type="ECO:0000313" key="3">
    <source>
        <dbReference type="Proteomes" id="UP000038010"/>
    </source>
</evidence>
<dbReference type="GeneID" id="28733337"/>
<sequence>MPSQKTREALGDWSILLDPDQNIDRRTCTRQVPMEVLSLGAPRTGTLSMASAFKILGMPSYHFASIVVNSRDADMWLEAMDAKYNPSTNRTAFTRRDFDQLLGHVSATTDVPSILFWRELVEAYPEAKVVLVERDEAKWLNSIQVLLEGVLNPVGRYVLRFTDPGRTGRILNCGLAWTSNWMGVPQSESTVAKLMGKDKANARATYRRHYADIRATVPPERLLNYKLGSGWKPLCEFLGKDIPPDDVPFPHLNDAKTLEAGFEVLILGGLKKSLVNIGLIVGVLAVGWQCLKILVR</sequence>
<organism evidence="2 3">
    <name type="scientific">Cyphellophora attinorum</name>
    <dbReference type="NCBI Taxonomy" id="1664694"/>
    <lineage>
        <taxon>Eukaryota</taxon>
        <taxon>Fungi</taxon>
        <taxon>Dikarya</taxon>
        <taxon>Ascomycota</taxon>
        <taxon>Pezizomycotina</taxon>
        <taxon>Eurotiomycetes</taxon>
        <taxon>Chaetothyriomycetidae</taxon>
        <taxon>Chaetothyriales</taxon>
        <taxon>Cyphellophoraceae</taxon>
        <taxon>Cyphellophora</taxon>
    </lineage>
</organism>
<reference evidence="2 3" key="1">
    <citation type="submission" date="2015-06" db="EMBL/GenBank/DDBJ databases">
        <title>Draft genome of the ant-associated black yeast Phialophora attae CBS 131958.</title>
        <authorList>
            <person name="Moreno L.F."/>
            <person name="Stielow B.J."/>
            <person name="de Hoog S."/>
            <person name="Vicente V.A."/>
            <person name="Weiss V.A."/>
            <person name="de Vries M."/>
            <person name="Cruz L.M."/>
            <person name="Souza E.M."/>
        </authorList>
    </citation>
    <scope>NUCLEOTIDE SEQUENCE [LARGE SCALE GENOMIC DNA]</scope>
    <source>
        <strain evidence="2 3">CBS 131958</strain>
    </source>
</reference>
<dbReference type="PANTHER" id="PTHR36978">
    <property type="entry name" value="P-LOOP CONTAINING NUCLEOTIDE TRIPHOSPHATE HYDROLASE"/>
    <property type="match status" value="1"/>
</dbReference>
<dbReference type="InterPro" id="IPR040632">
    <property type="entry name" value="Sulfotransfer_4"/>
</dbReference>
<dbReference type="STRING" id="1664694.A0A0N1NXM6"/>
<proteinExistence type="predicted"/>
<name>A0A0N1NXM6_9EURO</name>
<dbReference type="Gene3D" id="3.40.50.300">
    <property type="entry name" value="P-loop containing nucleotide triphosphate hydrolases"/>
    <property type="match status" value="1"/>
</dbReference>
<dbReference type="AlphaFoldDB" id="A0A0N1NXM6"/>
<keyword evidence="1" id="KW-0472">Membrane</keyword>
<comment type="caution">
    <text evidence="2">The sequence shown here is derived from an EMBL/GenBank/DDBJ whole genome shotgun (WGS) entry which is preliminary data.</text>
</comment>